<evidence type="ECO:0000313" key="3">
    <source>
        <dbReference type="Proteomes" id="UP001552299"/>
    </source>
</evidence>
<name>A0ABD0VD38_DENTH</name>
<feature type="compositionally biased region" description="Polar residues" evidence="1">
    <location>
        <begin position="367"/>
        <end position="378"/>
    </location>
</feature>
<proteinExistence type="predicted"/>
<feature type="compositionally biased region" description="Polar residues" evidence="1">
    <location>
        <begin position="296"/>
        <end position="317"/>
    </location>
</feature>
<evidence type="ECO:0000313" key="2">
    <source>
        <dbReference type="EMBL" id="KAL0923119.1"/>
    </source>
</evidence>
<feature type="compositionally biased region" description="Polar residues" evidence="1">
    <location>
        <begin position="114"/>
        <end position="139"/>
    </location>
</feature>
<gene>
    <name evidence="2" type="ORF">M5K25_007165</name>
</gene>
<comment type="caution">
    <text evidence="2">The sequence shown here is derived from an EMBL/GenBank/DDBJ whole genome shotgun (WGS) entry which is preliminary data.</text>
</comment>
<feature type="compositionally biased region" description="Basic and acidic residues" evidence="1">
    <location>
        <begin position="490"/>
        <end position="501"/>
    </location>
</feature>
<sequence length="626" mass="71814">MAKQPIIVIYNTYDEELEDTACSYFKECVEVDLIDSVKASRFLRKRKRNFRQSEFFVKKAKCSSSINGNKLEDSGSHENEADDEPSVSPVPKRRKRLTAPAYFAILSGKKKRPSTSVTVNKTCNHKSAQSSVGSSNPEMSESEDDSNSYKIKKTRLTTPAYRKLFKKCNIKDKILSDQIKSMASKEVAKHPIIVIYSTYDEELEDTACSYFKECMEVNLIDSVKASRFLRKRKRNFRQSEFFVKKAKCSSNINGNKLEDSGSHENEADDEPSKEIDCTCLLRHSIWEKKRPSTSVTVNKTCNHKSAQSSVGSSNPEMSESEDDSNSYKIKKTRLTTPAYRKLFKKCNIKDKILRWNHFLGEPARNYEPTTPNSAQSEPNESKSRTRSAIGKFNKHFGLLTIFKFDKLIVKSSDSTRQIQRAQEHRNLTSLSQKIIHQMIYDQGIQQQPSIQTTPNLPLISHLFTGPPKPMEPRERSEIALASLILLDHRRSSAEPPPDHHPTRTGPSPEADVLPDLHLRPDILPDHHLRPDILLDHHLRPDVLPDHHLRLDVLPDHHLRPDVLPDYHLRPDVLPDYHLRPDVLTDHHLMPDVLPDLHLRPDVLPDHQLRPDILPDHHRGPTFYRTT</sequence>
<feature type="region of interest" description="Disordered" evidence="1">
    <location>
        <begin position="490"/>
        <end position="515"/>
    </location>
</feature>
<dbReference type="AlphaFoldDB" id="A0ABD0VD38"/>
<keyword evidence="3" id="KW-1185">Reference proteome</keyword>
<organism evidence="2 3">
    <name type="scientific">Dendrobium thyrsiflorum</name>
    <name type="common">Pinecone-like raceme dendrobium</name>
    <name type="synonym">Orchid</name>
    <dbReference type="NCBI Taxonomy" id="117978"/>
    <lineage>
        <taxon>Eukaryota</taxon>
        <taxon>Viridiplantae</taxon>
        <taxon>Streptophyta</taxon>
        <taxon>Embryophyta</taxon>
        <taxon>Tracheophyta</taxon>
        <taxon>Spermatophyta</taxon>
        <taxon>Magnoliopsida</taxon>
        <taxon>Liliopsida</taxon>
        <taxon>Asparagales</taxon>
        <taxon>Orchidaceae</taxon>
        <taxon>Epidendroideae</taxon>
        <taxon>Malaxideae</taxon>
        <taxon>Dendrobiinae</taxon>
        <taxon>Dendrobium</taxon>
    </lineage>
</organism>
<feature type="region of interest" description="Disordered" evidence="1">
    <location>
        <begin position="67"/>
        <end position="93"/>
    </location>
</feature>
<feature type="compositionally biased region" description="Basic and acidic residues" evidence="1">
    <location>
        <begin position="70"/>
        <end position="79"/>
    </location>
</feature>
<reference evidence="2 3" key="1">
    <citation type="journal article" date="2024" name="Plant Biotechnol. J.">
        <title>Dendrobium thyrsiflorum genome and its molecular insights into genes involved in important horticultural traits.</title>
        <authorList>
            <person name="Chen B."/>
            <person name="Wang J.Y."/>
            <person name="Zheng P.J."/>
            <person name="Li K.L."/>
            <person name="Liang Y.M."/>
            <person name="Chen X.F."/>
            <person name="Zhang C."/>
            <person name="Zhao X."/>
            <person name="He X."/>
            <person name="Zhang G.Q."/>
            <person name="Liu Z.J."/>
            <person name="Xu Q."/>
        </authorList>
    </citation>
    <scope>NUCLEOTIDE SEQUENCE [LARGE SCALE GENOMIC DNA]</scope>
    <source>
        <strain evidence="2">GZMU011</strain>
    </source>
</reference>
<feature type="region of interest" description="Disordered" evidence="1">
    <location>
        <begin position="296"/>
        <end position="328"/>
    </location>
</feature>
<dbReference type="EMBL" id="JANQDX010000006">
    <property type="protein sequence ID" value="KAL0923119.1"/>
    <property type="molecule type" value="Genomic_DNA"/>
</dbReference>
<evidence type="ECO:0000256" key="1">
    <source>
        <dbReference type="SAM" id="MobiDB-lite"/>
    </source>
</evidence>
<dbReference type="Proteomes" id="UP001552299">
    <property type="component" value="Unassembled WGS sequence"/>
</dbReference>
<accession>A0ABD0VD38</accession>
<feature type="region of interest" description="Disordered" evidence="1">
    <location>
        <begin position="362"/>
        <end position="386"/>
    </location>
</feature>
<feature type="region of interest" description="Disordered" evidence="1">
    <location>
        <begin position="113"/>
        <end position="148"/>
    </location>
</feature>
<protein>
    <submittedName>
        <fullName evidence="2">Uncharacterized protein</fullName>
    </submittedName>
</protein>